<keyword evidence="3 7" id="KW-0812">Transmembrane</keyword>
<dbReference type="GO" id="GO:0038023">
    <property type="term" value="F:signaling receptor activity"/>
    <property type="evidence" value="ECO:0007669"/>
    <property type="project" value="TreeGrafter"/>
</dbReference>
<dbReference type="Proteomes" id="UP000678499">
    <property type="component" value="Unassembled WGS sequence"/>
</dbReference>
<dbReference type="PANTHER" id="PTHR20855:SF15">
    <property type="entry name" value="PROGESTIN AND ADIPOQ RECEPTOR FAMILY MEMBER 3"/>
    <property type="match status" value="1"/>
</dbReference>
<comment type="subcellular location">
    <subcellularLocation>
        <location evidence="1">Membrane</location>
        <topology evidence="1">Multi-pass membrane protein</topology>
    </subcellularLocation>
</comment>
<feature type="transmembrane region" description="Helical" evidence="7">
    <location>
        <begin position="298"/>
        <end position="317"/>
    </location>
</feature>
<keyword evidence="6" id="KW-0862">Zinc</keyword>
<dbReference type="Pfam" id="PF03006">
    <property type="entry name" value="HlyIII"/>
    <property type="match status" value="1"/>
</dbReference>
<evidence type="ECO:0000256" key="7">
    <source>
        <dbReference type="SAM" id="Phobius"/>
    </source>
</evidence>
<evidence type="ECO:0000256" key="2">
    <source>
        <dbReference type="ARBA" id="ARBA00007018"/>
    </source>
</evidence>
<evidence type="ECO:0000256" key="6">
    <source>
        <dbReference type="PIRSR" id="PIRSR604254-1"/>
    </source>
</evidence>
<evidence type="ECO:0000256" key="4">
    <source>
        <dbReference type="ARBA" id="ARBA00022989"/>
    </source>
</evidence>
<dbReference type="OrthoDB" id="529367at2759"/>
<dbReference type="GO" id="GO:0046872">
    <property type="term" value="F:metal ion binding"/>
    <property type="evidence" value="ECO:0007669"/>
    <property type="project" value="UniProtKB-KW"/>
</dbReference>
<feature type="transmembrane region" description="Helical" evidence="7">
    <location>
        <begin position="234"/>
        <end position="253"/>
    </location>
</feature>
<accession>A0A7R9BR20</accession>
<dbReference type="GO" id="GO:0016020">
    <property type="term" value="C:membrane"/>
    <property type="evidence" value="ECO:0007669"/>
    <property type="project" value="UniProtKB-SubCell"/>
</dbReference>
<keyword evidence="5 7" id="KW-0472">Membrane</keyword>
<feature type="binding site" evidence="6">
    <location>
        <position position="189"/>
    </location>
    <ligand>
        <name>Zn(2+)</name>
        <dbReference type="ChEBI" id="CHEBI:29105"/>
    </ligand>
</feature>
<dbReference type="AlphaFoldDB" id="A0A7R9BR20"/>
<keyword evidence="4 7" id="KW-1133">Transmembrane helix</keyword>
<name>A0A7R9BR20_9CRUS</name>
<protein>
    <recommendedName>
        <fullName evidence="10">Progestin and adipoQ receptor family member 3</fullName>
    </recommendedName>
</protein>
<feature type="transmembrane region" description="Helical" evidence="7">
    <location>
        <begin position="135"/>
        <end position="153"/>
    </location>
</feature>
<dbReference type="EMBL" id="OA883502">
    <property type="protein sequence ID" value="CAD7279079.1"/>
    <property type="molecule type" value="Genomic_DNA"/>
</dbReference>
<evidence type="ECO:0000256" key="3">
    <source>
        <dbReference type="ARBA" id="ARBA00022692"/>
    </source>
</evidence>
<feature type="binding site" evidence="6">
    <location>
        <position position="340"/>
    </location>
    <ligand>
        <name>Zn(2+)</name>
        <dbReference type="ChEBI" id="CHEBI:29105"/>
    </ligand>
</feature>
<dbReference type="PANTHER" id="PTHR20855">
    <property type="entry name" value="ADIPOR/PROGESTIN RECEPTOR-RELATED"/>
    <property type="match status" value="1"/>
</dbReference>
<evidence type="ECO:0000256" key="1">
    <source>
        <dbReference type="ARBA" id="ARBA00004141"/>
    </source>
</evidence>
<evidence type="ECO:0000313" key="8">
    <source>
        <dbReference type="EMBL" id="CAD7279079.1"/>
    </source>
</evidence>
<comment type="similarity">
    <text evidence="2">Belongs to the ADIPOR family.</text>
</comment>
<organism evidence="8">
    <name type="scientific">Notodromas monacha</name>
    <dbReference type="NCBI Taxonomy" id="399045"/>
    <lineage>
        <taxon>Eukaryota</taxon>
        <taxon>Metazoa</taxon>
        <taxon>Ecdysozoa</taxon>
        <taxon>Arthropoda</taxon>
        <taxon>Crustacea</taxon>
        <taxon>Oligostraca</taxon>
        <taxon>Ostracoda</taxon>
        <taxon>Podocopa</taxon>
        <taxon>Podocopida</taxon>
        <taxon>Cypridocopina</taxon>
        <taxon>Cypridoidea</taxon>
        <taxon>Cyprididae</taxon>
        <taxon>Notodromas</taxon>
    </lineage>
</organism>
<dbReference type="EMBL" id="CAJPEX010001465">
    <property type="protein sequence ID" value="CAG0919231.1"/>
    <property type="molecule type" value="Genomic_DNA"/>
</dbReference>
<sequence>MLGKVGKGGVMAVEAPLMSKEADITFSNNVVGNGASSSEGRSWMLGKVGKGGVMAVEAPLMSKEADITFSNNVVGNGASSKASSNKRRRRNKRTVEFDLAPEFLKHNPFIVKGYRNSLSLIQCLKSCFWWTNESINIWSHILGVVWLMVLLFMDMGQIQDLAPSYYDVVVAVMMILSFQACLSLSVVFHVFNCSSEKTCHSTFKWDVFGVAWATFTFYWTGIYCAYSCFAYWRYFYWITAFSAFCVTVGLHLWEEFLKEKYRPHRVLIFAVWAIFGFIPTFHWFFLYGGWSHPWVKTIVGRVLVLYFLLGMGFFFYLSRIPERFKPGFFDFIGSSHQWWHLFAVLSFWWWHNTGIECFRYLKVYGCPNHMGPNDNDPWITTSFSNNNNIAWNETSSIQDAVNGTSSSSSWFFL</sequence>
<gene>
    <name evidence="8" type="ORF">NMOB1V02_LOCUS6762</name>
</gene>
<feature type="transmembrane region" description="Helical" evidence="7">
    <location>
        <begin position="165"/>
        <end position="191"/>
    </location>
</feature>
<evidence type="ECO:0000313" key="9">
    <source>
        <dbReference type="Proteomes" id="UP000678499"/>
    </source>
</evidence>
<dbReference type="InterPro" id="IPR004254">
    <property type="entry name" value="AdipoR/HlyIII-related"/>
</dbReference>
<feature type="binding site" evidence="6">
    <location>
        <position position="336"/>
    </location>
    <ligand>
        <name>Zn(2+)</name>
        <dbReference type="ChEBI" id="CHEBI:29105"/>
    </ligand>
</feature>
<feature type="transmembrane region" description="Helical" evidence="7">
    <location>
        <begin position="265"/>
        <end position="286"/>
    </location>
</feature>
<feature type="transmembrane region" description="Helical" evidence="7">
    <location>
        <begin position="203"/>
        <end position="222"/>
    </location>
</feature>
<evidence type="ECO:0008006" key="10">
    <source>
        <dbReference type="Google" id="ProtNLM"/>
    </source>
</evidence>
<evidence type="ECO:0000256" key="5">
    <source>
        <dbReference type="ARBA" id="ARBA00023136"/>
    </source>
</evidence>
<reference evidence="8" key="1">
    <citation type="submission" date="2020-11" db="EMBL/GenBank/DDBJ databases">
        <authorList>
            <person name="Tran Van P."/>
        </authorList>
    </citation>
    <scope>NUCLEOTIDE SEQUENCE</scope>
</reference>
<proteinExistence type="inferred from homology"/>
<keyword evidence="9" id="KW-1185">Reference proteome</keyword>
<keyword evidence="6" id="KW-0479">Metal-binding</keyword>